<keyword evidence="5 6" id="KW-0472">Membrane</keyword>
<evidence type="ECO:0000256" key="1">
    <source>
        <dbReference type="ARBA" id="ARBA00004651"/>
    </source>
</evidence>
<feature type="transmembrane region" description="Helical" evidence="6">
    <location>
        <begin position="203"/>
        <end position="228"/>
    </location>
</feature>
<organism evidence="7 8">
    <name type="scientific">Halolamina salifodinae</name>
    <dbReference type="NCBI Taxonomy" id="1202767"/>
    <lineage>
        <taxon>Archaea</taxon>
        <taxon>Methanobacteriati</taxon>
        <taxon>Methanobacteriota</taxon>
        <taxon>Stenosarchaea group</taxon>
        <taxon>Halobacteria</taxon>
        <taxon>Halobacteriales</taxon>
        <taxon>Haloferacaceae</taxon>
    </lineage>
</organism>
<evidence type="ECO:0000256" key="2">
    <source>
        <dbReference type="ARBA" id="ARBA00022475"/>
    </source>
</evidence>
<keyword evidence="8" id="KW-1185">Reference proteome</keyword>
<keyword evidence="4 6" id="KW-1133">Transmembrane helix</keyword>
<dbReference type="Pfam" id="PF02653">
    <property type="entry name" value="BPD_transp_2"/>
    <property type="match status" value="1"/>
</dbReference>
<feature type="transmembrane region" description="Helical" evidence="6">
    <location>
        <begin position="144"/>
        <end position="166"/>
    </location>
</feature>
<dbReference type="Proteomes" id="UP000823736">
    <property type="component" value="Unassembled WGS sequence"/>
</dbReference>
<dbReference type="GO" id="GO:0022857">
    <property type="term" value="F:transmembrane transporter activity"/>
    <property type="evidence" value="ECO:0007669"/>
    <property type="project" value="InterPro"/>
</dbReference>
<reference evidence="7" key="1">
    <citation type="submission" date="2021-03" db="EMBL/GenBank/DDBJ databases">
        <title>Genomic Encyclopedia of Type Strains, Phase IV (KMG-IV): sequencing the most valuable type-strain genomes for metagenomic binning, comparative biology and taxonomic classification.</title>
        <authorList>
            <person name="Goeker M."/>
        </authorList>
    </citation>
    <scope>NUCLEOTIDE SEQUENCE</scope>
    <source>
        <strain evidence="7">DSM 26232</strain>
    </source>
</reference>
<dbReference type="CDD" id="cd06580">
    <property type="entry name" value="TM_PBP1_transp_TpRbsC_like"/>
    <property type="match status" value="1"/>
</dbReference>
<keyword evidence="3 6" id="KW-0812">Transmembrane</keyword>
<name>A0A8T4GWI0_9EURY</name>
<evidence type="ECO:0000256" key="5">
    <source>
        <dbReference type="ARBA" id="ARBA00023136"/>
    </source>
</evidence>
<dbReference type="PANTHER" id="PTHR43370:SF1">
    <property type="entry name" value="GUANOSINE ABC TRANSPORTER PERMEASE PROTEIN NUPQ"/>
    <property type="match status" value="1"/>
</dbReference>
<evidence type="ECO:0000256" key="3">
    <source>
        <dbReference type="ARBA" id="ARBA00022692"/>
    </source>
</evidence>
<feature type="transmembrane region" description="Helical" evidence="6">
    <location>
        <begin position="304"/>
        <end position="324"/>
    </location>
</feature>
<accession>A0A8T4GWI0</accession>
<comment type="subcellular location">
    <subcellularLocation>
        <location evidence="1">Cell membrane</location>
        <topology evidence="1">Multi-pass membrane protein</topology>
    </subcellularLocation>
</comment>
<feature type="transmembrane region" description="Helical" evidence="6">
    <location>
        <begin position="112"/>
        <end position="137"/>
    </location>
</feature>
<feature type="transmembrane region" description="Helical" evidence="6">
    <location>
        <begin position="12"/>
        <end position="43"/>
    </location>
</feature>
<keyword evidence="7" id="KW-0762">Sugar transport</keyword>
<evidence type="ECO:0000313" key="7">
    <source>
        <dbReference type="EMBL" id="MBP1986810.1"/>
    </source>
</evidence>
<keyword evidence="7" id="KW-0813">Transport</keyword>
<sequence length="422" mass="43017">MRPSPTRRLAGLGAFVLAVIMLTAIVELFPNTVVGAAIGGALATAGSILGIMDSAYAASALRLSVPIAFAALGGIFAERSGVINIGLEGLLILSAFTGVAVAHWLTGDGTTAVGPGIVLLLVIAVLLAVAGALLGLLGDTTGEIAVRAGGGVLATAALAGLTVALAGPTLAATWLAFYTAVLVSTAFALLFAVVTIEYRADQVIAGLAVWLIALGVAPFASNVIWGAVNSPGVDTLGTWTVPGLSELPVLGTVLFNAGPVVYFLLLATPLSWYVLAHTSFGYWVRASGENPKALDTAGVDVRRVRYAAVLLSGVFSGIGGAGLSLGRVGSFVGSGTTMIDGRGWIGITAMLFGNYNPFGAFGASLLFAALDALQFRLQQLNYAVPDSLMQTVPYVTVIIVLALVGRTRTPDAAGEHYESDED</sequence>
<gene>
    <name evidence="7" type="ORF">J2753_001304</name>
</gene>
<proteinExistence type="predicted"/>
<evidence type="ECO:0000256" key="6">
    <source>
        <dbReference type="SAM" id="Phobius"/>
    </source>
</evidence>
<protein>
    <submittedName>
        <fullName evidence="7">Simple sugar transport system permease protein</fullName>
    </submittedName>
</protein>
<feature type="transmembrane region" description="Helical" evidence="6">
    <location>
        <begin position="89"/>
        <end position="106"/>
    </location>
</feature>
<keyword evidence="2" id="KW-1003">Cell membrane</keyword>
<comment type="caution">
    <text evidence="7">The sequence shown here is derived from an EMBL/GenBank/DDBJ whole genome shotgun (WGS) entry which is preliminary data.</text>
</comment>
<dbReference type="InterPro" id="IPR001851">
    <property type="entry name" value="ABC_transp_permease"/>
</dbReference>
<evidence type="ECO:0000313" key="8">
    <source>
        <dbReference type="Proteomes" id="UP000823736"/>
    </source>
</evidence>
<feature type="transmembrane region" description="Helical" evidence="6">
    <location>
        <begin position="260"/>
        <end position="284"/>
    </location>
</feature>
<dbReference type="EMBL" id="JAGGLC010000002">
    <property type="protein sequence ID" value="MBP1986810.1"/>
    <property type="molecule type" value="Genomic_DNA"/>
</dbReference>
<feature type="transmembrane region" description="Helical" evidence="6">
    <location>
        <begin position="344"/>
        <end position="370"/>
    </location>
</feature>
<feature type="transmembrane region" description="Helical" evidence="6">
    <location>
        <begin position="55"/>
        <end position="77"/>
    </location>
</feature>
<dbReference type="AlphaFoldDB" id="A0A8T4GWI0"/>
<dbReference type="GO" id="GO:0005886">
    <property type="term" value="C:plasma membrane"/>
    <property type="evidence" value="ECO:0007669"/>
    <property type="project" value="UniProtKB-SubCell"/>
</dbReference>
<evidence type="ECO:0000256" key="4">
    <source>
        <dbReference type="ARBA" id="ARBA00022989"/>
    </source>
</evidence>
<feature type="transmembrane region" description="Helical" evidence="6">
    <location>
        <begin position="172"/>
        <end position="196"/>
    </location>
</feature>
<dbReference type="PANTHER" id="PTHR43370">
    <property type="entry name" value="SUGAR ABC TRANSPORTER INTEGRAL MEMBRANE PROTEIN-RELATED"/>
    <property type="match status" value="1"/>
</dbReference>